<feature type="compositionally biased region" description="Basic and acidic residues" evidence="1">
    <location>
        <begin position="86"/>
        <end position="95"/>
    </location>
</feature>
<evidence type="ECO:0000313" key="3">
    <source>
        <dbReference type="Proteomes" id="UP001303760"/>
    </source>
</evidence>
<comment type="caution">
    <text evidence="2">The sequence shown here is derived from an EMBL/GenBank/DDBJ whole genome shotgun (WGS) entry which is preliminary data.</text>
</comment>
<gene>
    <name evidence="2" type="ORF">C8A03DRAFT_13148</name>
</gene>
<feature type="region of interest" description="Disordered" evidence="1">
    <location>
        <begin position="1"/>
        <end position="95"/>
    </location>
</feature>
<feature type="compositionally biased region" description="Polar residues" evidence="1">
    <location>
        <begin position="203"/>
        <end position="222"/>
    </location>
</feature>
<feature type="compositionally biased region" description="Polar residues" evidence="1">
    <location>
        <begin position="315"/>
        <end position="334"/>
    </location>
</feature>
<feature type="compositionally biased region" description="Polar residues" evidence="1">
    <location>
        <begin position="36"/>
        <end position="63"/>
    </location>
</feature>
<proteinExistence type="predicted"/>
<reference evidence="2" key="1">
    <citation type="journal article" date="2023" name="Mol. Phylogenet. Evol.">
        <title>Genome-scale phylogeny and comparative genomics of the fungal order Sordariales.</title>
        <authorList>
            <person name="Hensen N."/>
            <person name="Bonometti L."/>
            <person name="Westerberg I."/>
            <person name="Brannstrom I.O."/>
            <person name="Guillou S."/>
            <person name="Cros-Aarteil S."/>
            <person name="Calhoun S."/>
            <person name="Haridas S."/>
            <person name="Kuo A."/>
            <person name="Mondo S."/>
            <person name="Pangilinan J."/>
            <person name="Riley R."/>
            <person name="LaButti K."/>
            <person name="Andreopoulos B."/>
            <person name="Lipzen A."/>
            <person name="Chen C."/>
            <person name="Yan M."/>
            <person name="Daum C."/>
            <person name="Ng V."/>
            <person name="Clum A."/>
            <person name="Steindorff A."/>
            <person name="Ohm R.A."/>
            <person name="Martin F."/>
            <person name="Silar P."/>
            <person name="Natvig D.O."/>
            <person name="Lalanne C."/>
            <person name="Gautier V."/>
            <person name="Ament-Velasquez S.L."/>
            <person name="Kruys A."/>
            <person name="Hutchinson M.I."/>
            <person name="Powell A.J."/>
            <person name="Barry K."/>
            <person name="Miller A.N."/>
            <person name="Grigoriev I.V."/>
            <person name="Debuchy R."/>
            <person name="Gladieux P."/>
            <person name="Hiltunen Thoren M."/>
            <person name="Johannesson H."/>
        </authorList>
    </citation>
    <scope>NUCLEOTIDE SEQUENCE</scope>
    <source>
        <strain evidence="2">CBS 532.94</strain>
    </source>
</reference>
<feature type="region of interest" description="Disordered" evidence="1">
    <location>
        <begin position="351"/>
        <end position="425"/>
    </location>
</feature>
<feature type="compositionally biased region" description="Low complexity" evidence="1">
    <location>
        <begin position="370"/>
        <end position="382"/>
    </location>
</feature>
<dbReference type="Proteomes" id="UP001303760">
    <property type="component" value="Unassembled WGS sequence"/>
</dbReference>
<evidence type="ECO:0000256" key="1">
    <source>
        <dbReference type="SAM" id="MobiDB-lite"/>
    </source>
</evidence>
<evidence type="ECO:0000313" key="2">
    <source>
        <dbReference type="EMBL" id="KAK4240510.1"/>
    </source>
</evidence>
<feature type="compositionally biased region" description="Polar residues" evidence="1">
    <location>
        <begin position="245"/>
        <end position="259"/>
    </location>
</feature>
<sequence>MSFAPQFQTPGGFNFDTPTVAGQPLHANVFRPPESPSSSSYNLAKSTGSLFSDISMSTAQPTGATKRKRASTRESTPLDWHTNIDGTHDGRDGETSRHFRYTLAGQISTTPASAPVGAENGVLEDSVYSDVDYRRALGPKILPNVDAPSGQIPGRTITSSSSLGWTLFSLQTIGDMVGKVWEFCKKGAFRGFHAGGGRGYDVNGSTVTETTGQPLGSETDTPIQPAEGSLMSQDTAEYFTPQAETPFSPQYQDLTTPESTPRPAAKRRQVSANNDELRNWVVVEEPSNQKPKRFAAEVKAAAARPSGLARPRQGYYSQTAASSHRRISTPSQRFTGGAPSFARAAARPPLHISHAGSPNLTPREPASFASPRSSPGSRTTPSRIPPTSPTKLGTAHHRRNQSAASAAATTASRRRSMLLSSDDIQATSPRLDAEARQLAQRKLAAERDVDSKVDALNARLLSMIRQGREALGTKVEVEMLDDMETGGGWEDDD</sequence>
<dbReference type="AlphaFoldDB" id="A0AAN7CEH8"/>
<organism evidence="2 3">
    <name type="scientific">Achaetomium macrosporum</name>
    <dbReference type="NCBI Taxonomy" id="79813"/>
    <lineage>
        <taxon>Eukaryota</taxon>
        <taxon>Fungi</taxon>
        <taxon>Dikarya</taxon>
        <taxon>Ascomycota</taxon>
        <taxon>Pezizomycotina</taxon>
        <taxon>Sordariomycetes</taxon>
        <taxon>Sordariomycetidae</taxon>
        <taxon>Sordariales</taxon>
        <taxon>Chaetomiaceae</taxon>
        <taxon>Achaetomium</taxon>
    </lineage>
</organism>
<keyword evidence="3" id="KW-1185">Reference proteome</keyword>
<feature type="region of interest" description="Disordered" evidence="1">
    <location>
        <begin position="195"/>
        <end position="227"/>
    </location>
</feature>
<feature type="region of interest" description="Disordered" evidence="1">
    <location>
        <begin position="287"/>
        <end position="339"/>
    </location>
</feature>
<accession>A0AAN7CEH8</accession>
<name>A0AAN7CEH8_9PEZI</name>
<feature type="region of interest" description="Disordered" evidence="1">
    <location>
        <begin position="245"/>
        <end position="273"/>
    </location>
</feature>
<feature type="compositionally biased region" description="Polar residues" evidence="1">
    <location>
        <begin position="1"/>
        <end position="11"/>
    </location>
</feature>
<dbReference type="EMBL" id="MU860038">
    <property type="protein sequence ID" value="KAK4240510.1"/>
    <property type="molecule type" value="Genomic_DNA"/>
</dbReference>
<feature type="compositionally biased region" description="Low complexity" evidence="1">
    <location>
        <begin position="402"/>
        <end position="421"/>
    </location>
</feature>
<reference evidence="2" key="2">
    <citation type="submission" date="2023-05" db="EMBL/GenBank/DDBJ databases">
        <authorList>
            <consortium name="Lawrence Berkeley National Laboratory"/>
            <person name="Steindorff A."/>
            <person name="Hensen N."/>
            <person name="Bonometti L."/>
            <person name="Westerberg I."/>
            <person name="Brannstrom I.O."/>
            <person name="Guillou S."/>
            <person name="Cros-Aarteil S."/>
            <person name="Calhoun S."/>
            <person name="Haridas S."/>
            <person name="Kuo A."/>
            <person name="Mondo S."/>
            <person name="Pangilinan J."/>
            <person name="Riley R."/>
            <person name="Labutti K."/>
            <person name="Andreopoulos B."/>
            <person name="Lipzen A."/>
            <person name="Chen C."/>
            <person name="Yanf M."/>
            <person name="Daum C."/>
            <person name="Ng V."/>
            <person name="Clum A."/>
            <person name="Ohm R."/>
            <person name="Martin F."/>
            <person name="Silar P."/>
            <person name="Natvig D."/>
            <person name="Lalanne C."/>
            <person name="Gautier V."/>
            <person name="Ament-Velasquez S.L."/>
            <person name="Kruys A."/>
            <person name="Hutchinson M.I."/>
            <person name="Powell A.J."/>
            <person name="Barry K."/>
            <person name="Miller A.N."/>
            <person name="Grigoriev I.V."/>
            <person name="Debuchy R."/>
            <person name="Gladieux P."/>
            <person name="Thoren M.H."/>
            <person name="Johannesson H."/>
        </authorList>
    </citation>
    <scope>NUCLEOTIDE SEQUENCE</scope>
    <source>
        <strain evidence="2">CBS 532.94</strain>
    </source>
</reference>
<protein>
    <submittedName>
        <fullName evidence="2">Uncharacterized protein</fullName>
    </submittedName>
</protein>